<dbReference type="InterPro" id="IPR025507">
    <property type="entry name" value="DUF4394"/>
</dbReference>
<feature type="chain" id="PRO_5012250411" description="DUF4394 domain-containing protein" evidence="1">
    <location>
        <begin position="22"/>
        <end position="292"/>
    </location>
</feature>
<evidence type="ECO:0000313" key="3">
    <source>
        <dbReference type="EMBL" id="SFZ75711.1"/>
    </source>
</evidence>
<dbReference type="InterPro" id="IPR011044">
    <property type="entry name" value="Quino_amine_DH_bsu"/>
</dbReference>
<dbReference type="STRING" id="1121279.SAMN02745887_01699"/>
<protein>
    <recommendedName>
        <fullName evidence="2">DUF4394 domain-containing protein</fullName>
    </recommendedName>
</protein>
<dbReference type="RefSeq" id="WP_217651432.1">
    <property type="nucleotide sequence ID" value="NZ_FPKR01000006.1"/>
</dbReference>
<evidence type="ECO:0000313" key="4">
    <source>
        <dbReference type="Proteomes" id="UP000186513"/>
    </source>
</evidence>
<gene>
    <name evidence="3" type="ORF">SAMN02745887_01699</name>
</gene>
<accession>A0A1K2HG02</accession>
<dbReference type="AlphaFoldDB" id="A0A1K2HG02"/>
<dbReference type="SUPFAM" id="SSF50969">
    <property type="entry name" value="YVTN repeat-like/Quinoprotein amine dehydrogenase"/>
    <property type="match status" value="1"/>
</dbReference>
<organism evidence="3 4">
    <name type="scientific">Chitinimonas taiwanensis DSM 18899</name>
    <dbReference type="NCBI Taxonomy" id="1121279"/>
    <lineage>
        <taxon>Bacteria</taxon>
        <taxon>Pseudomonadati</taxon>
        <taxon>Pseudomonadota</taxon>
        <taxon>Betaproteobacteria</taxon>
        <taxon>Neisseriales</taxon>
        <taxon>Chitinibacteraceae</taxon>
        <taxon>Chitinimonas</taxon>
    </lineage>
</organism>
<feature type="signal peptide" evidence="1">
    <location>
        <begin position="1"/>
        <end position="21"/>
    </location>
</feature>
<feature type="domain" description="DUF4394" evidence="2">
    <location>
        <begin position="42"/>
        <end position="287"/>
    </location>
</feature>
<dbReference type="Pfam" id="PF14339">
    <property type="entry name" value="DUF4394"/>
    <property type="match status" value="1"/>
</dbReference>
<evidence type="ECO:0000256" key="1">
    <source>
        <dbReference type="SAM" id="SignalP"/>
    </source>
</evidence>
<evidence type="ECO:0000259" key="2">
    <source>
        <dbReference type="Pfam" id="PF14339"/>
    </source>
</evidence>
<reference evidence="3 4" key="1">
    <citation type="submission" date="2016-11" db="EMBL/GenBank/DDBJ databases">
        <authorList>
            <person name="Jaros S."/>
            <person name="Januszkiewicz K."/>
            <person name="Wedrychowicz H."/>
        </authorList>
    </citation>
    <scope>NUCLEOTIDE SEQUENCE [LARGE SCALE GENOMIC DNA]</scope>
    <source>
        <strain evidence="3 4">DSM 18899</strain>
    </source>
</reference>
<name>A0A1K2HG02_9NEIS</name>
<sequence>MSPLARRIATLSLLGLLGACASTPKPVPRPETAWFLLADNQLLRTNAGIPGTALQRLQVSGLAQGEQLIGIDFRSSNERLYALGRSGRLYTISLEDGLASQVGSASVALRPEVEYGFDFNPVADRLRVVNAAGDNLRLHPDTGAQVDGDATQAGVQPDGSLQFSASDVAAGKAPAVLAAAYTYSKVSKTATTNYAIDAAGNLLTQGSREGTSPVVGPNLGQLFSVGSLGVQPIGPVGFDISWKDNAAFASLRAQGRPSAELYLLDLNTGRASSLGAIAGAQPVLGLAIAPSW</sequence>
<keyword evidence="1" id="KW-0732">Signal</keyword>
<dbReference type="Proteomes" id="UP000186513">
    <property type="component" value="Unassembled WGS sequence"/>
</dbReference>
<proteinExistence type="predicted"/>
<dbReference type="PROSITE" id="PS51257">
    <property type="entry name" value="PROKAR_LIPOPROTEIN"/>
    <property type="match status" value="1"/>
</dbReference>
<keyword evidence="4" id="KW-1185">Reference proteome</keyword>
<dbReference type="EMBL" id="FPKR01000006">
    <property type="protein sequence ID" value="SFZ75711.1"/>
    <property type="molecule type" value="Genomic_DNA"/>
</dbReference>